<name>A0A9Q3HHI9_9BASI</name>
<dbReference type="Proteomes" id="UP000765509">
    <property type="component" value="Unassembled WGS sequence"/>
</dbReference>
<sequence>MPIQHSPPTRKKRSHSRPQAILTPKSRAPLDGPTAVPQLRAQLDRGAIREGEAPSRKKGRGPRSLNHLFLPS</sequence>
<reference evidence="2" key="1">
    <citation type="submission" date="2021-03" db="EMBL/GenBank/DDBJ databases">
        <title>Draft genome sequence of rust myrtle Austropuccinia psidii MF-1, a brazilian biotype.</title>
        <authorList>
            <person name="Quecine M.C."/>
            <person name="Pachon D.M.R."/>
            <person name="Bonatelli M.L."/>
            <person name="Correr F.H."/>
            <person name="Franceschini L.M."/>
            <person name="Leite T.F."/>
            <person name="Margarido G.R.A."/>
            <person name="Almeida C.A."/>
            <person name="Ferrarezi J.A."/>
            <person name="Labate C.A."/>
        </authorList>
    </citation>
    <scope>NUCLEOTIDE SEQUENCE</scope>
    <source>
        <strain evidence="2">MF-1</strain>
    </source>
</reference>
<feature type="compositionally biased region" description="Basic and acidic residues" evidence="1">
    <location>
        <begin position="42"/>
        <end position="55"/>
    </location>
</feature>
<dbReference type="AlphaFoldDB" id="A0A9Q3HHI9"/>
<evidence type="ECO:0000313" key="3">
    <source>
        <dbReference type="Proteomes" id="UP000765509"/>
    </source>
</evidence>
<evidence type="ECO:0000313" key="2">
    <source>
        <dbReference type="EMBL" id="MBW0505628.1"/>
    </source>
</evidence>
<dbReference type="EMBL" id="AVOT02018606">
    <property type="protein sequence ID" value="MBW0505628.1"/>
    <property type="molecule type" value="Genomic_DNA"/>
</dbReference>
<organism evidence="2 3">
    <name type="scientific">Austropuccinia psidii MF-1</name>
    <dbReference type="NCBI Taxonomy" id="1389203"/>
    <lineage>
        <taxon>Eukaryota</taxon>
        <taxon>Fungi</taxon>
        <taxon>Dikarya</taxon>
        <taxon>Basidiomycota</taxon>
        <taxon>Pucciniomycotina</taxon>
        <taxon>Pucciniomycetes</taxon>
        <taxon>Pucciniales</taxon>
        <taxon>Sphaerophragmiaceae</taxon>
        <taxon>Austropuccinia</taxon>
    </lineage>
</organism>
<protein>
    <submittedName>
        <fullName evidence="2">Uncharacterized protein</fullName>
    </submittedName>
</protein>
<evidence type="ECO:0000256" key="1">
    <source>
        <dbReference type="SAM" id="MobiDB-lite"/>
    </source>
</evidence>
<gene>
    <name evidence="2" type="ORF">O181_045343</name>
</gene>
<keyword evidence="3" id="KW-1185">Reference proteome</keyword>
<proteinExistence type="predicted"/>
<feature type="region of interest" description="Disordered" evidence="1">
    <location>
        <begin position="1"/>
        <end position="72"/>
    </location>
</feature>
<accession>A0A9Q3HHI9</accession>
<comment type="caution">
    <text evidence="2">The sequence shown here is derived from an EMBL/GenBank/DDBJ whole genome shotgun (WGS) entry which is preliminary data.</text>
</comment>